<organism evidence="6 7">
    <name type="scientific">Agaricicola taiwanensis</name>
    <dbReference type="NCBI Taxonomy" id="591372"/>
    <lineage>
        <taxon>Bacteria</taxon>
        <taxon>Pseudomonadati</taxon>
        <taxon>Pseudomonadota</taxon>
        <taxon>Alphaproteobacteria</taxon>
        <taxon>Rhodobacterales</taxon>
        <taxon>Paracoccaceae</taxon>
        <taxon>Agaricicola</taxon>
    </lineage>
</organism>
<name>A0A8J2YKB4_9RHOB</name>
<feature type="chain" id="PRO_5035175488" evidence="2">
    <location>
        <begin position="31"/>
        <end position="382"/>
    </location>
</feature>
<dbReference type="FunFam" id="2.40.30.170:FF:000010">
    <property type="entry name" value="Efflux RND transporter periplasmic adaptor subunit"/>
    <property type="match status" value="1"/>
</dbReference>
<comment type="similarity">
    <text evidence="1">Belongs to the membrane fusion protein (MFP) (TC 8.A.1) family.</text>
</comment>
<sequence length="382" mass="40407">MIGKRGASGVFRMRKSIVALGALAASAGLAYVGTTTDTGRDILARFSANEASAQAPAANERGPAAPPPVETAQARVQQSRLEIRSVGTLASDESVTLAAEVAGRVAEIRFAEGTGVQEGDVLVKLDDSLIRAELADAQARRKLAEANYARANSLSQSGIGTARARDEAVANLAIARAAEELAQVRLDKCYIRAPFSGVMGLRQVSSGAYVQAGAAIANLEKIDTLKLDFRLPENNLADVKTGQNVDVIVDALPGKTFSAQIYAIDPQVDVNGRSLRIRARMPNQEGLLRPGLFARINVIGADRGEVVVIPEAAVVPRGSEVFVFKIVDNKAVEVGVELGERRSGEVEITRGLAPGDMVIVSGHNRARDGRPVDIIAQQQRTS</sequence>
<dbReference type="GO" id="GO:0015562">
    <property type="term" value="F:efflux transmembrane transporter activity"/>
    <property type="evidence" value="ECO:0007669"/>
    <property type="project" value="TreeGrafter"/>
</dbReference>
<dbReference type="AlphaFoldDB" id="A0A8J2YKB4"/>
<evidence type="ECO:0000259" key="3">
    <source>
        <dbReference type="Pfam" id="PF25917"/>
    </source>
</evidence>
<accession>A0A8J2YKB4</accession>
<comment type="caution">
    <text evidence="6">The sequence shown here is derived from an EMBL/GenBank/DDBJ whole genome shotgun (WGS) entry which is preliminary data.</text>
</comment>
<dbReference type="Pfam" id="PF25989">
    <property type="entry name" value="YknX_C"/>
    <property type="match status" value="1"/>
</dbReference>
<feature type="domain" description="CusB-like beta-barrel" evidence="4">
    <location>
        <begin position="228"/>
        <end position="299"/>
    </location>
</feature>
<reference evidence="6" key="1">
    <citation type="journal article" date="2014" name="Int. J. Syst. Evol. Microbiol.">
        <title>Complete genome sequence of Corynebacterium casei LMG S-19264T (=DSM 44701T), isolated from a smear-ripened cheese.</title>
        <authorList>
            <consortium name="US DOE Joint Genome Institute (JGI-PGF)"/>
            <person name="Walter F."/>
            <person name="Albersmeier A."/>
            <person name="Kalinowski J."/>
            <person name="Ruckert C."/>
        </authorList>
    </citation>
    <scope>NUCLEOTIDE SEQUENCE</scope>
    <source>
        <strain evidence="6">CCM 7684</strain>
    </source>
</reference>
<dbReference type="Pfam" id="PF25917">
    <property type="entry name" value="BSH_RND"/>
    <property type="match status" value="1"/>
</dbReference>
<feature type="signal peptide" evidence="2">
    <location>
        <begin position="1"/>
        <end position="30"/>
    </location>
</feature>
<keyword evidence="7" id="KW-1185">Reference proteome</keyword>
<dbReference type="SUPFAM" id="SSF111369">
    <property type="entry name" value="HlyD-like secretion proteins"/>
    <property type="match status" value="1"/>
</dbReference>
<protein>
    <submittedName>
        <fullName evidence="6">MexH family multidrug efflux RND transporter periplasmic adaptor subunit</fullName>
    </submittedName>
</protein>
<dbReference type="Gene3D" id="2.40.30.170">
    <property type="match status" value="1"/>
</dbReference>
<dbReference type="InterPro" id="IPR058637">
    <property type="entry name" value="YknX-like_C"/>
</dbReference>
<dbReference type="InterPro" id="IPR058792">
    <property type="entry name" value="Beta-barrel_RND_2"/>
</dbReference>
<evidence type="ECO:0000256" key="1">
    <source>
        <dbReference type="ARBA" id="ARBA00009477"/>
    </source>
</evidence>
<gene>
    <name evidence="6" type="ORF">GCM10007276_26780</name>
</gene>
<dbReference type="Gene3D" id="2.40.420.20">
    <property type="match status" value="1"/>
</dbReference>
<dbReference type="Pfam" id="PF25954">
    <property type="entry name" value="Beta-barrel_RND_2"/>
    <property type="match status" value="1"/>
</dbReference>
<feature type="domain" description="Multidrug resistance protein MdtA-like barrel-sandwich hybrid" evidence="3">
    <location>
        <begin position="94"/>
        <end position="217"/>
    </location>
</feature>
<dbReference type="Proteomes" id="UP000602745">
    <property type="component" value="Unassembled WGS sequence"/>
</dbReference>
<feature type="domain" description="YknX-like C-terminal permuted SH3-like" evidence="5">
    <location>
        <begin position="306"/>
        <end position="373"/>
    </location>
</feature>
<evidence type="ECO:0000259" key="4">
    <source>
        <dbReference type="Pfam" id="PF25954"/>
    </source>
</evidence>
<dbReference type="NCBIfam" id="TIGR01730">
    <property type="entry name" value="RND_mfp"/>
    <property type="match status" value="1"/>
</dbReference>
<proteinExistence type="inferred from homology"/>
<keyword evidence="2" id="KW-0732">Signal</keyword>
<evidence type="ECO:0000313" key="7">
    <source>
        <dbReference type="Proteomes" id="UP000602745"/>
    </source>
</evidence>
<dbReference type="GO" id="GO:1990281">
    <property type="term" value="C:efflux pump complex"/>
    <property type="evidence" value="ECO:0007669"/>
    <property type="project" value="TreeGrafter"/>
</dbReference>
<dbReference type="InterPro" id="IPR058625">
    <property type="entry name" value="MdtA-like_BSH"/>
</dbReference>
<dbReference type="EMBL" id="BMCP01000002">
    <property type="protein sequence ID" value="GGE48198.1"/>
    <property type="molecule type" value="Genomic_DNA"/>
</dbReference>
<dbReference type="PANTHER" id="PTHR30469">
    <property type="entry name" value="MULTIDRUG RESISTANCE PROTEIN MDTA"/>
    <property type="match status" value="1"/>
</dbReference>
<dbReference type="Gene3D" id="2.40.50.100">
    <property type="match status" value="1"/>
</dbReference>
<dbReference type="InterPro" id="IPR006143">
    <property type="entry name" value="RND_pump_MFP"/>
</dbReference>
<evidence type="ECO:0000313" key="6">
    <source>
        <dbReference type="EMBL" id="GGE48198.1"/>
    </source>
</evidence>
<evidence type="ECO:0000256" key="2">
    <source>
        <dbReference type="SAM" id="SignalP"/>
    </source>
</evidence>
<dbReference type="PANTHER" id="PTHR30469:SF11">
    <property type="entry name" value="BLL4320 PROTEIN"/>
    <property type="match status" value="1"/>
</dbReference>
<dbReference type="Gene3D" id="1.10.287.470">
    <property type="entry name" value="Helix hairpin bin"/>
    <property type="match status" value="1"/>
</dbReference>
<evidence type="ECO:0000259" key="5">
    <source>
        <dbReference type="Pfam" id="PF25989"/>
    </source>
</evidence>
<reference evidence="6" key="2">
    <citation type="submission" date="2020-09" db="EMBL/GenBank/DDBJ databases">
        <authorList>
            <person name="Sun Q."/>
            <person name="Sedlacek I."/>
        </authorList>
    </citation>
    <scope>NUCLEOTIDE SEQUENCE</scope>
    <source>
        <strain evidence="6">CCM 7684</strain>
    </source>
</reference>